<sequence length="226" mass="27030">MTNNTFDKPLLDTLGVRAIRYIEWVKDNDLSELYERRAELFSMPLNDICYLIILIKWDKSLDVHRLISEVSSTEAILKKRFFEKSIEAYLANPELYDNSMARFIEETDENYRKSYPSIREICLSEIEEYIRWIDKRYCYVENLFRKHNIRNNKGHKEDTEYKLKEIRRKLNFCTNQLRKSILEYKKTDEVPNSDSLAPSADLNIFTTVKIFSRELLGKLTLQSDKQ</sequence>
<dbReference type="EMBL" id="AMFJ01000462">
    <property type="protein sequence ID" value="EKE27608.1"/>
    <property type="molecule type" value="Genomic_DNA"/>
</dbReference>
<name>K2FXD8_9BACT</name>
<accession>K2FXD8</accession>
<evidence type="ECO:0000313" key="1">
    <source>
        <dbReference type="EMBL" id="EKE27608.1"/>
    </source>
</evidence>
<dbReference type="AlphaFoldDB" id="K2FXD8"/>
<reference evidence="1" key="1">
    <citation type="journal article" date="2012" name="Science">
        <title>Fermentation, hydrogen, and sulfur metabolism in multiple uncultivated bacterial phyla.</title>
        <authorList>
            <person name="Wrighton K.C."/>
            <person name="Thomas B.C."/>
            <person name="Sharon I."/>
            <person name="Miller C.S."/>
            <person name="Castelle C.J."/>
            <person name="VerBerkmoes N.C."/>
            <person name="Wilkins M.J."/>
            <person name="Hettich R.L."/>
            <person name="Lipton M.S."/>
            <person name="Williams K.H."/>
            <person name="Long P.E."/>
            <person name="Banfield J.F."/>
        </authorList>
    </citation>
    <scope>NUCLEOTIDE SEQUENCE [LARGE SCALE GENOMIC DNA]</scope>
</reference>
<gene>
    <name evidence="1" type="ORF">ACD_3C00188G0024</name>
</gene>
<protein>
    <submittedName>
        <fullName evidence="1">Uncharacterized protein</fullName>
    </submittedName>
</protein>
<proteinExistence type="predicted"/>
<comment type="caution">
    <text evidence="1">The sequence shown here is derived from an EMBL/GenBank/DDBJ whole genome shotgun (WGS) entry which is preliminary data.</text>
</comment>
<organism evidence="1">
    <name type="scientific">uncultured bacterium</name>
    <name type="common">gcode 4</name>
    <dbReference type="NCBI Taxonomy" id="1234023"/>
    <lineage>
        <taxon>Bacteria</taxon>
        <taxon>environmental samples</taxon>
    </lineage>
</organism>